<keyword evidence="2" id="KW-1185">Reference proteome</keyword>
<protein>
    <submittedName>
        <fullName evidence="1">Uncharacterized protein</fullName>
    </submittedName>
</protein>
<accession>I4YX61</accession>
<dbReference type="PATRIC" id="fig|864069.3.peg.2906"/>
<dbReference type="EMBL" id="JH660644">
    <property type="protein sequence ID" value="EIM28553.1"/>
    <property type="molecule type" value="Genomic_DNA"/>
</dbReference>
<proteinExistence type="predicted"/>
<sequence length="147" mass="15893" precursor="true">MGECVLIELIALPAEQSRGRHNPRVVKRKMSGFPTKARAAPAVPGRIIAADHIRIVAPPPDPVLLPAAVPLAAGPKAAATPAPGPKPETVWRAHIRSWQMSGLSRPAYCQSQGLALRSFNAWVARLRNTRRHSRKAIHEGTDEAVQT</sequence>
<dbReference type="OrthoDB" id="8757968at2"/>
<gene>
    <name evidence="1" type="ORF">MicloDRAFT_00026910</name>
</gene>
<reference evidence="1 2" key="1">
    <citation type="submission" date="2012-02" db="EMBL/GenBank/DDBJ databases">
        <title>Improved High-Quality Draft sequence of Microvirga sp. WSM3557.</title>
        <authorList>
            <consortium name="US DOE Joint Genome Institute"/>
            <person name="Lucas S."/>
            <person name="Han J."/>
            <person name="Lapidus A."/>
            <person name="Cheng J.-F."/>
            <person name="Goodwin L."/>
            <person name="Pitluck S."/>
            <person name="Peters L."/>
            <person name="Zhang X."/>
            <person name="Detter J.C."/>
            <person name="Han C."/>
            <person name="Tapia R."/>
            <person name="Land M."/>
            <person name="Hauser L."/>
            <person name="Kyrpides N."/>
            <person name="Ivanova N."/>
            <person name="Pagani I."/>
            <person name="Brau L."/>
            <person name="Yates R."/>
            <person name="O'Hara G."/>
            <person name="Rui T."/>
            <person name="Howieson J."/>
            <person name="Reeve W."/>
            <person name="Woyke T."/>
        </authorList>
    </citation>
    <scope>NUCLEOTIDE SEQUENCE [LARGE SCALE GENOMIC DNA]</scope>
    <source>
        <strain evidence="1 2">WSM3557</strain>
    </source>
</reference>
<dbReference type="AlphaFoldDB" id="I4YX61"/>
<dbReference type="HOGENOM" id="CLU_1946355_0_0_5"/>
<evidence type="ECO:0000313" key="2">
    <source>
        <dbReference type="Proteomes" id="UP000003947"/>
    </source>
</evidence>
<dbReference type="RefSeq" id="WP_009491831.1">
    <property type="nucleotide sequence ID" value="NZ_CP141049.1"/>
</dbReference>
<evidence type="ECO:0000313" key="1">
    <source>
        <dbReference type="EMBL" id="EIM28553.1"/>
    </source>
</evidence>
<name>I4YX61_9HYPH</name>
<dbReference type="STRING" id="864069.MicloDRAFT_00026910"/>
<organism evidence="1 2">
    <name type="scientific">Microvirga lotononidis</name>
    <dbReference type="NCBI Taxonomy" id="864069"/>
    <lineage>
        <taxon>Bacteria</taxon>
        <taxon>Pseudomonadati</taxon>
        <taxon>Pseudomonadota</taxon>
        <taxon>Alphaproteobacteria</taxon>
        <taxon>Hyphomicrobiales</taxon>
        <taxon>Methylobacteriaceae</taxon>
        <taxon>Microvirga</taxon>
    </lineage>
</organism>
<dbReference type="NCBIfam" id="NF047593">
    <property type="entry name" value="IS66_ISAeme5_TnpA"/>
    <property type="match status" value="1"/>
</dbReference>
<dbReference type="Proteomes" id="UP000003947">
    <property type="component" value="Unassembled WGS sequence"/>
</dbReference>